<dbReference type="PROSITE" id="PS51649">
    <property type="entry name" value="NPH3"/>
    <property type="match status" value="1"/>
</dbReference>
<evidence type="ECO:0000256" key="2">
    <source>
        <dbReference type="ARBA" id="ARBA00022786"/>
    </source>
</evidence>
<feature type="coiled-coil region" evidence="3">
    <location>
        <begin position="586"/>
        <end position="613"/>
    </location>
</feature>
<proteinExistence type="predicted"/>
<feature type="region of interest" description="Disordered" evidence="4">
    <location>
        <begin position="525"/>
        <end position="583"/>
    </location>
</feature>
<dbReference type="Gene3D" id="3.30.710.10">
    <property type="entry name" value="Potassium Channel Kv1.1, Chain A"/>
    <property type="match status" value="1"/>
</dbReference>
<feature type="region of interest" description="Disordered" evidence="4">
    <location>
        <begin position="641"/>
        <end position="670"/>
    </location>
</feature>
<accession>A0A8T2SLL5</accession>
<evidence type="ECO:0000313" key="6">
    <source>
        <dbReference type="EMBL" id="KAH7351743.1"/>
    </source>
</evidence>
<dbReference type="PANTHER" id="PTHR32370">
    <property type="entry name" value="OS12G0117600 PROTEIN"/>
    <property type="match status" value="1"/>
</dbReference>
<feature type="domain" description="NPH3" evidence="5">
    <location>
        <begin position="222"/>
        <end position="519"/>
    </location>
</feature>
<keyword evidence="2" id="KW-0833">Ubl conjugation pathway</keyword>
<organism evidence="6 7">
    <name type="scientific">Ceratopteris richardii</name>
    <name type="common">Triangle waterfern</name>
    <dbReference type="NCBI Taxonomy" id="49495"/>
    <lineage>
        <taxon>Eukaryota</taxon>
        <taxon>Viridiplantae</taxon>
        <taxon>Streptophyta</taxon>
        <taxon>Embryophyta</taxon>
        <taxon>Tracheophyta</taxon>
        <taxon>Polypodiopsida</taxon>
        <taxon>Polypodiidae</taxon>
        <taxon>Polypodiales</taxon>
        <taxon>Pteridineae</taxon>
        <taxon>Pteridaceae</taxon>
        <taxon>Parkerioideae</taxon>
        <taxon>Ceratopteris</taxon>
    </lineage>
</organism>
<evidence type="ECO:0000256" key="3">
    <source>
        <dbReference type="SAM" id="Coils"/>
    </source>
</evidence>
<dbReference type="Proteomes" id="UP000825935">
    <property type="component" value="Chromosome 19"/>
</dbReference>
<feature type="compositionally biased region" description="Polar residues" evidence="4">
    <location>
        <begin position="571"/>
        <end position="583"/>
    </location>
</feature>
<comment type="pathway">
    <text evidence="1">Protein modification; protein ubiquitination.</text>
</comment>
<feature type="compositionally biased region" description="Basic and acidic residues" evidence="4">
    <location>
        <begin position="654"/>
        <end position="663"/>
    </location>
</feature>
<evidence type="ECO:0000313" key="7">
    <source>
        <dbReference type="Proteomes" id="UP000825935"/>
    </source>
</evidence>
<gene>
    <name evidence="6" type="ORF">KP509_19G012800</name>
</gene>
<dbReference type="InterPro" id="IPR027356">
    <property type="entry name" value="NPH3_dom"/>
</dbReference>
<feature type="compositionally biased region" description="Basic and acidic residues" evidence="4">
    <location>
        <begin position="559"/>
        <end position="569"/>
    </location>
</feature>
<dbReference type="AlphaFoldDB" id="A0A8T2SLL5"/>
<evidence type="ECO:0000256" key="1">
    <source>
        <dbReference type="ARBA" id="ARBA00004906"/>
    </source>
</evidence>
<comment type="caution">
    <text evidence="6">The sequence shown here is derived from an EMBL/GenBank/DDBJ whole genome shotgun (WGS) entry which is preliminary data.</text>
</comment>
<evidence type="ECO:0000259" key="5">
    <source>
        <dbReference type="PROSITE" id="PS51649"/>
    </source>
</evidence>
<sequence length="670" mass="75162">METQASYRRNLNSGFPAKRDNSSGIFPDVESDLVICVDGVNFYLHKQYPLLSRCGRLRKHAEDINQSVSFAEPSLEFTKFPGGPDCFELAAKFCYGISFDITVSNVAHLRCAAEFLEMSENYGEDNLILRTDSFLEQSVLDSVEKSAKVLHACEDVMAWAEDGRIITRCIDAVASKVRKEQMAYGFTRFDYTSSHRVNKFDSDTSSPLNGHRSGLHCKATVEWWADHLSPLRIDLYQRVLAAMKSRGVRIESIGGSLMHYAQKVLLQFRTKKQQTEDDDDVTRTKAKILAYSLINSKAMEHEQRILLERIVGLLPGDANLFPINFLLSLLRIAITLDSTVACQLDLQKRASAQLEWASVDDLLIPNISNAGESLFDVEIVHRVLATYLENEEVQDRASSTGAYDTDDHASLNRAGLTKIGKLFDMYLAEIAPDANLKVSKFLSIAELLPDYSRVNDDGLYRAIDIFLKAHPNTSESDRKKLCKLLDCQKMSQEACAHAAQNERLPVQMIVQVLYFEQLRMRTEMVGSTAEEEGQRRQSPSRAGNGKGGELVFYGNPQRRVSEAEGEKPVTSRRQTSPTMSLRSADNGDLALEVARLRIRVNDLEKENARLKQQLGQGHLVTSGNMGFFSFFSRGLGKMGLFSTGSKSGRSSKKQQKDSKTEARFRRHSIS</sequence>
<dbReference type="EMBL" id="CM035424">
    <property type="protein sequence ID" value="KAH7351744.1"/>
    <property type="molecule type" value="Genomic_DNA"/>
</dbReference>
<dbReference type="OMA" id="FYLNEVA"/>
<keyword evidence="7" id="KW-1185">Reference proteome</keyword>
<dbReference type="OrthoDB" id="624345at2759"/>
<protein>
    <recommendedName>
        <fullName evidence="5">NPH3 domain-containing protein</fullName>
    </recommendedName>
</protein>
<keyword evidence="3" id="KW-0175">Coiled coil</keyword>
<name>A0A8T2SLL5_CERRI</name>
<reference evidence="6" key="1">
    <citation type="submission" date="2021-08" db="EMBL/GenBank/DDBJ databases">
        <title>WGS assembly of Ceratopteris richardii.</title>
        <authorList>
            <person name="Marchant D.B."/>
            <person name="Chen G."/>
            <person name="Jenkins J."/>
            <person name="Shu S."/>
            <person name="Leebens-Mack J."/>
            <person name="Grimwood J."/>
            <person name="Schmutz J."/>
            <person name="Soltis P."/>
            <person name="Soltis D."/>
            <person name="Chen Z.-H."/>
        </authorList>
    </citation>
    <scope>NUCLEOTIDE SEQUENCE</scope>
    <source>
        <strain evidence="6">Whitten #5841</strain>
        <tissue evidence="6">Leaf</tissue>
    </source>
</reference>
<dbReference type="SUPFAM" id="SSF54695">
    <property type="entry name" value="POZ domain"/>
    <property type="match status" value="1"/>
</dbReference>
<dbReference type="InterPro" id="IPR011333">
    <property type="entry name" value="SKP1/BTB/POZ_sf"/>
</dbReference>
<evidence type="ECO:0000256" key="4">
    <source>
        <dbReference type="SAM" id="MobiDB-lite"/>
    </source>
</evidence>
<dbReference type="InterPro" id="IPR043454">
    <property type="entry name" value="NPH3/RPT2-like"/>
</dbReference>
<dbReference type="EMBL" id="CM035424">
    <property type="protein sequence ID" value="KAH7351743.1"/>
    <property type="molecule type" value="Genomic_DNA"/>
</dbReference>
<dbReference type="Pfam" id="PF03000">
    <property type="entry name" value="NPH3"/>
    <property type="match status" value="1"/>
</dbReference>